<dbReference type="KEGG" id="vzi:G5S32_20115"/>
<dbReference type="Proteomes" id="UP000503003">
    <property type="component" value="Chromosome 2"/>
</dbReference>
<gene>
    <name evidence="3" type="ORF">G5S32_20115</name>
</gene>
<dbReference type="Pfam" id="PF20434">
    <property type="entry name" value="BD-FAE"/>
    <property type="match status" value="1"/>
</dbReference>
<dbReference type="GO" id="GO:0016787">
    <property type="term" value="F:hydrolase activity"/>
    <property type="evidence" value="ECO:0007669"/>
    <property type="project" value="UniProtKB-KW"/>
</dbReference>
<dbReference type="RefSeq" id="WP_165313916.1">
    <property type="nucleotide sequence ID" value="NZ_CP049332.1"/>
</dbReference>
<name>A0A6G7CQD7_9VIBR</name>
<dbReference type="EMBL" id="CP049332">
    <property type="protein sequence ID" value="QIH44256.1"/>
    <property type="molecule type" value="Genomic_DNA"/>
</dbReference>
<dbReference type="InterPro" id="IPR029058">
    <property type="entry name" value="AB_hydrolase_fold"/>
</dbReference>
<sequence>MSIYTFRSVKEWFPQYSVLSIWPHAPASPSITPQFTYNNATYAPMEREISKITHPEIMVVPSTTPNGIGVLLIPGGSYKRVAFDKEGVDTAIKLSSKGYTVFVMTYRMPADGHKEGNRVSLADAQRAMRIIRSQSASLGLKHIGVIGFSAGGHITSSLATCFEMETYESIDDLELISARPDFFSLMYPVISMDETIGHPGSRLQLLGSSPDEDSLIAFSTETNVTSRTPPCFLVHASDDKAVKVENSIVFWQALKTHQVPTEIHLFENGGHGFGIRDTIGLPVEAWPQLFDIWVKRHFH</sequence>
<dbReference type="SUPFAM" id="SSF53474">
    <property type="entry name" value="alpha/beta-Hydrolases"/>
    <property type="match status" value="1"/>
</dbReference>
<dbReference type="PANTHER" id="PTHR48081:SF6">
    <property type="entry name" value="PEPTIDASE S9 PROLYL OLIGOPEPTIDASE CATALYTIC DOMAIN-CONTAINING PROTEIN"/>
    <property type="match status" value="1"/>
</dbReference>
<keyword evidence="1 3" id="KW-0378">Hydrolase</keyword>
<accession>A0A6G7CQD7</accession>
<dbReference type="AlphaFoldDB" id="A0A6G7CQD7"/>
<dbReference type="Gene3D" id="3.40.50.1820">
    <property type="entry name" value="alpha/beta hydrolase"/>
    <property type="match status" value="1"/>
</dbReference>
<evidence type="ECO:0000313" key="3">
    <source>
        <dbReference type="EMBL" id="QIH44256.1"/>
    </source>
</evidence>
<proteinExistence type="predicted"/>
<keyword evidence="4" id="KW-1185">Reference proteome</keyword>
<protein>
    <submittedName>
        <fullName evidence="3">Alpha/beta hydrolase</fullName>
    </submittedName>
</protein>
<organism evidence="3 4">
    <name type="scientific">Vibrio ziniensis</name>
    <dbReference type="NCBI Taxonomy" id="2711221"/>
    <lineage>
        <taxon>Bacteria</taxon>
        <taxon>Pseudomonadati</taxon>
        <taxon>Pseudomonadota</taxon>
        <taxon>Gammaproteobacteria</taxon>
        <taxon>Vibrionales</taxon>
        <taxon>Vibrionaceae</taxon>
        <taxon>Vibrio</taxon>
    </lineage>
</organism>
<dbReference type="PANTHER" id="PTHR48081">
    <property type="entry name" value="AB HYDROLASE SUPERFAMILY PROTEIN C4A8.06C"/>
    <property type="match status" value="1"/>
</dbReference>
<reference evidence="3 4" key="1">
    <citation type="submission" date="2020-02" db="EMBL/GenBank/DDBJ databases">
        <title>A complete genome of a marine bacterium Vibrio sp. ZWAL4003 isolated from the mangrove sediment with the ability to degrade polysaccharides.</title>
        <authorList>
            <person name="Wu J."/>
            <person name="Qu W."/>
            <person name="Zeng R."/>
        </authorList>
    </citation>
    <scope>NUCLEOTIDE SEQUENCE [LARGE SCALE GENOMIC DNA]</scope>
    <source>
        <strain evidence="3 4">ZWAL4003</strain>
    </source>
</reference>
<dbReference type="InterPro" id="IPR049492">
    <property type="entry name" value="BD-FAE-like_dom"/>
</dbReference>
<feature type="domain" description="BD-FAE-like" evidence="2">
    <location>
        <begin position="70"/>
        <end position="254"/>
    </location>
</feature>
<dbReference type="InterPro" id="IPR050300">
    <property type="entry name" value="GDXG_lipolytic_enzyme"/>
</dbReference>
<evidence type="ECO:0000256" key="1">
    <source>
        <dbReference type="ARBA" id="ARBA00022801"/>
    </source>
</evidence>
<evidence type="ECO:0000259" key="2">
    <source>
        <dbReference type="Pfam" id="PF20434"/>
    </source>
</evidence>
<evidence type="ECO:0000313" key="4">
    <source>
        <dbReference type="Proteomes" id="UP000503003"/>
    </source>
</evidence>